<name>A0A7X2TRG3_9SPIO</name>
<dbReference type="AlphaFoldDB" id="A0A7X2TRG3"/>
<evidence type="ECO:0000313" key="2">
    <source>
        <dbReference type="Proteomes" id="UP000460549"/>
    </source>
</evidence>
<dbReference type="InterPro" id="IPR003718">
    <property type="entry name" value="OsmC/Ohr_fam"/>
</dbReference>
<comment type="caution">
    <text evidence="1">The sequence shown here is derived from an EMBL/GenBank/DDBJ whole genome shotgun (WGS) entry which is preliminary data.</text>
</comment>
<sequence length="126" mass="14341">MSREIFAHFDDKSRSFKSKEGITNYFDSTTGPYEYLLGALSGCYYSTLTDVLKGSVTYDYCNIHVEGEKRAETPTTLERTRMTICVKNPSSFEAFKNACIETSNYCSIYQTIAKVSKMELIVCQEE</sequence>
<gene>
    <name evidence="1" type="ORF">FYJ80_04885</name>
</gene>
<dbReference type="Gene3D" id="3.30.300.20">
    <property type="match status" value="1"/>
</dbReference>
<reference evidence="1 2" key="1">
    <citation type="submission" date="2019-08" db="EMBL/GenBank/DDBJ databases">
        <title>In-depth cultivation of the pig gut microbiome towards novel bacterial diversity and tailored functional studies.</title>
        <authorList>
            <person name="Wylensek D."/>
            <person name="Hitch T.C.A."/>
            <person name="Clavel T."/>
        </authorList>
    </citation>
    <scope>NUCLEOTIDE SEQUENCE [LARGE SCALE GENOMIC DNA]</scope>
    <source>
        <strain evidence="1 2">NM-380-WT-3C1</strain>
    </source>
</reference>
<dbReference type="RefSeq" id="WP_154425086.1">
    <property type="nucleotide sequence ID" value="NZ_JAQYGB010000045.1"/>
</dbReference>
<proteinExistence type="predicted"/>
<dbReference type="InterPro" id="IPR015946">
    <property type="entry name" value="KH_dom-like_a/b"/>
</dbReference>
<accession>A0A7X2TRG3</accession>
<dbReference type="Pfam" id="PF02566">
    <property type="entry name" value="OsmC"/>
    <property type="match status" value="1"/>
</dbReference>
<dbReference type="InterPro" id="IPR036102">
    <property type="entry name" value="OsmC/Ohrsf"/>
</dbReference>
<protein>
    <submittedName>
        <fullName evidence="1">OsmC family protein</fullName>
    </submittedName>
</protein>
<dbReference type="Proteomes" id="UP000460549">
    <property type="component" value="Unassembled WGS sequence"/>
</dbReference>
<dbReference type="EMBL" id="VUNN01000006">
    <property type="protein sequence ID" value="MSU06110.1"/>
    <property type="molecule type" value="Genomic_DNA"/>
</dbReference>
<evidence type="ECO:0000313" key="1">
    <source>
        <dbReference type="EMBL" id="MSU06110.1"/>
    </source>
</evidence>
<dbReference type="SUPFAM" id="SSF82784">
    <property type="entry name" value="OsmC-like"/>
    <property type="match status" value="1"/>
</dbReference>
<organism evidence="1 2">
    <name type="scientific">Bullifex porci</name>
    <dbReference type="NCBI Taxonomy" id="2606638"/>
    <lineage>
        <taxon>Bacteria</taxon>
        <taxon>Pseudomonadati</taxon>
        <taxon>Spirochaetota</taxon>
        <taxon>Spirochaetia</taxon>
        <taxon>Spirochaetales</taxon>
        <taxon>Spirochaetaceae</taxon>
        <taxon>Bullifex</taxon>
    </lineage>
</organism>
<keyword evidence="2" id="KW-1185">Reference proteome</keyword>